<gene>
    <name evidence="6" type="ORF">IQ22_00796</name>
</gene>
<dbReference type="InterPro" id="IPR003782">
    <property type="entry name" value="SCO1/SenC"/>
</dbReference>
<dbReference type="Proteomes" id="UP000316905">
    <property type="component" value="Unassembled WGS sequence"/>
</dbReference>
<feature type="binding site" evidence="3">
    <location>
        <position position="89"/>
    </location>
    <ligand>
        <name>Cu cation</name>
        <dbReference type="ChEBI" id="CHEBI:23378"/>
    </ligand>
</feature>
<evidence type="ECO:0000256" key="2">
    <source>
        <dbReference type="ARBA" id="ARBA00023008"/>
    </source>
</evidence>
<feature type="domain" description="Thioredoxin" evidence="5">
    <location>
        <begin position="47"/>
        <end position="209"/>
    </location>
</feature>
<keyword evidence="4" id="KW-1015">Disulfide bond</keyword>
<protein>
    <submittedName>
        <fullName evidence="6">Protein SCO1/2</fullName>
    </submittedName>
</protein>
<dbReference type="OrthoDB" id="9790194at2"/>
<name>A0A562QLI6_9PSED</name>
<evidence type="ECO:0000256" key="3">
    <source>
        <dbReference type="PIRSR" id="PIRSR603782-1"/>
    </source>
</evidence>
<dbReference type="GO" id="GO:0046872">
    <property type="term" value="F:metal ion binding"/>
    <property type="evidence" value="ECO:0007669"/>
    <property type="project" value="UniProtKB-KW"/>
</dbReference>
<proteinExistence type="inferred from homology"/>
<feature type="disulfide bond" description="Redox-active" evidence="4">
    <location>
        <begin position="85"/>
        <end position="89"/>
    </location>
</feature>
<dbReference type="InterPro" id="IPR013766">
    <property type="entry name" value="Thioredoxin_domain"/>
</dbReference>
<organism evidence="6 7">
    <name type="scientific">Pseudomonas duriflava</name>
    <dbReference type="NCBI Taxonomy" id="459528"/>
    <lineage>
        <taxon>Bacteria</taxon>
        <taxon>Pseudomonadati</taxon>
        <taxon>Pseudomonadota</taxon>
        <taxon>Gammaproteobacteria</taxon>
        <taxon>Pseudomonadales</taxon>
        <taxon>Pseudomonadaceae</taxon>
        <taxon>Pseudomonas</taxon>
    </lineage>
</organism>
<accession>A0A562QLI6</accession>
<evidence type="ECO:0000313" key="7">
    <source>
        <dbReference type="Proteomes" id="UP000316905"/>
    </source>
</evidence>
<dbReference type="PROSITE" id="PS51352">
    <property type="entry name" value="THIOREDOXIN_2"/>
    <property type="match status" value="1"/>
</dbReference>
<evidence type="ECO:0000259" key="5">
    <source>
        <dbReference type="PROSITE" id="PS51352"/>
    </source>
</evidence>
<dbReference type="Pfam" id="PF02630">
    <property type="entry name" value="SCO1-SenC"/>
    <property type="match status" value="1"/>
</dbReference>
<feature type="binding site" evidence="3">
    <location>
        <position position="174"/>
    </location>
    <ligand>
        <name>Cu cation</name>
        <dbReference type="ChEBI" id="CHEBI:23378"/>
    </ligand>
</feature>
<feature type="binding site" evidence="3">
    <location>
        <position position="85"/>
    </location>
    <ligand>
        <name>Cu cation</name>
        <dbReference type="ChEBI" id="CHEBI:23378"/>
    </ligand>
</feature>
<keyword evidence="7" id="KW-1185">Reference proteome</keyword>
<comment type="similarity">
    <text evidence="1">Belongs to the SCO1/2 family.</text>
</comment>
<reference evidence="6 7" key="1">
    <citation type="journal article" date="2015" name="Stand. Genomic Sci.">
        <title>Genomic Encyclopedia of Bacterial and Archaeal Type Strains, Phase III: the genomes of soil and plant-associated and newly described type strains.</title>
        <authorList>
            <person name="Whitman W.B."/>
            <person name="Woyke T."/>
            <person name="Klenk H.P."/>
            <person name="Zhou Y."/>
            <person name="Lilburn T.G."/>
            <person name="Beck B.J."/>
            <person name="De Vos P."/>
            <person name="Vandamme P."/>
            <person name="Eisen J.A."/>
            <person name="Garrity G."/>
            <person name="Hugenholtz P."/>
            <person name="Kyrpides N.C."/>
        </authorList>
    </citation>
    <scope>NUCLEOTIDE SEQUENCE [LARGE SCALE GENOMIC DNA]</scope>
    <source>
        <strain evidence="6 7">CGMCC 1.6858</strain>
    </source>
</reference>
<evidence type="ECO:0000256" key="4">
    <source>
        <dbReference type="PIRSR" id="PIRSR603782-2"/>
    </source>
</evidence>
<evidence type="ECO:0000313" key="6">
    <source>
        <dbReference type="EMBL" id="TWI57579.1"/>
    </source>
</evidence>
<dbReference type="SUPFAM" id="SSF52833">
    <property type="entry name" value="Thioredoxin-like"/>
    <property type="match status" value="1"/>
</dbReference>
<dbReference type="PANTHER" id="PTHR12151:SF25">
    <property type="entry name" value="LINALOOL DEHYDRATASE_ISOMERASE DOMAIN-CONTAINING PROTEIN"/>
    <property type="match status" value="1"/>
</dbReference>
<comment type="caution">
    <text evidence="6">The sequence shown here is derived from an EMBL/GenBank/DDBJ whole genome shotgun (WGS) entry which is preliminary data.</text>
</comment>
<dbReference type="RefSeq" id="WP_145138332.1">
    <property type="nucleotide sequence ID" value="NZ_VLKY01000002.1"/>
</dbReference>
<dbReference type="Gene3D" id="3.40.30.10">
    <property type="entry name" value="Glutaredoxin"/>
    <property type="match status" value="1"/>
</dbReference>
<dbReference type="InterPro" id="IPR036249">
    <property type="entry name" value="Thioredoxin-like_sf"/>
</dbReference>
<keyword evidence="2 3" id="KW-0186">Copper</keyword>
<dbReference type="CDD" id="cd02968">
    <property type="entry name" value="SCO"/>
    <property type="match status" value="1"/>
</dbReference>
<dbReference type="AlphaFoldDB" id="A0A562QLI6"/>
<dbReference type="PANTHER" id="PTHR12151">
    <property type="entry name" value="ELECTRON TRANSPORT PROTIN SCO1/SENC FAMILY MEMBER"/>
    <property type="match status" value="1"/>
</dbReference>
<evidence type="ECO:0000256" key="1">
    <source>
        <dbReference type="ARBA" id="ARBA00010996"/>
    </source>
</evidence>
<keyword evidence="3" id="KW-0479">Metal-binding</keyword>
<dbReference type="EMBL" id="VLKY01000002">
    <property type="protein sequence ID" value="TWI57579.1"/>
    <property type="molecule type" value="Genomic_DNA"/>
</dbReference>
<sequence length="212" mass="23456">MTTARRTALVIVALIALIVAASLGYRAFQAERGPDPAALREAGIILLPKSKPLPALEFTTQDKEAVSTDTLKGQWRLFFFGYTFCPDVCPATLAQLRQLFMKLPERDRDRLGVTFVTVDPARDTPERLKQYIEFFNPRFQALASSLENTQKLSSAIGIPFIPADTTKEHYTVDHGANLALVNPNAEIVGYVRQPLALDALARELPALMSDQP</sequence>